<feature type="domain" description="ATP-grasp" evidence="2">
    <location>
        <begin position="153"/>
        <end position="371"/>
    </location>
</feature>
<dbReference type="SUPFAM" id="SSF56059">
    <property type="entry name" value="Glutathione synthetase ATP-binding domain-like"/>
    <property type="match status" value="1"/>
</dbReference>
<dbReference type="Gene3D" id="3.30.470.20">
    <property type="entry name" value="ATP-grasp fold, B domain"/>
    <property type="match status" value="1"/>
</dbReference>
<dbReference type="EMBL" id="BPUS01000055">
    <property type="protein sequence ID" value="GJH30982.1"/>
    <property type="molecule type" value="Genomic_DNA"/>
</dbReference>
<accession>A0AA37IKL5</accession>
<organism evidence="3 4">
    <name type="scientific">Caballeronia novacaledonica</name>
    <dbReference type="NCBI Taxonomy" id="1544861"/>
    <lineage>
        <taxon>Bacteria</taxon>
        <taxon>Pseudomonadati</taxon>
        <taxon>Pseudomonadota</taxon>
        <taxon>Betaproteobacteria</taxon>
        <taxon>Burkholderiales</taxon>
        <taxon>Burkholderiaceae</taxon>
        <taxon>Caballeronia</taxon>
    </lineage>
</organism>
<proteinExistence type="predicted"/>
<protein>
    <recommendedName>
        <fullName evidence="2">ATP-grasp domain-containing protein</fullName>
    </recommendedName>
</protein>
<evidence type="ECO:0000313" key="4">
    <source>
        <dbReference type="Proteomes" id="UP001055111"/>
    </source>
</evidence>
<name>A0AA37IKL5_9BURK</name>
<dbReference type="InterPro" id="IPR040754">
    <property type="entry name" value="PreAtp-grasp"/>
</dbReference>
<sequence length="437" mass="47446">MPKILIANVDNEGMIGDQRNLTPAYCFFTAMLASRHVWFAEPGDIVILPKTLSPRMLKYVSAVLGFPADTITFLVPPSDQNVPPPLGIRQLLSASLLDSLRETMNSSADWELFPYIYDRSISCLASELGLSHKASDFLADGGAELLNDKMVFRPLAGGVGVKLAPGRVNSSTFELRDSLKNLMFHTGAVIVKQDRNSGADGNIVVTTRHDMKTAQGASAVFPVSAEGIDAVADQIWERLAYHEKTNLVVEAYYEVERVLYAEFELPKDRSRVAFSNWGEVRLDPGYKGLILPPEIGSNKGAEFISGAAELARAALALGFHGLIDIDGIVTTDGTVIFNEVNGRAGGCSHVCHLARRLAGGRANDRVTATNNRVRASDLQVVFDVLSESDLAFDETTGTGVVIASEDLEHCGVLETLSIGESKQHALELERKFIDLIQ</sequence>
<dbReference type="Pfam" id="PF18105">
    <property type="entry name" value="PGM1_C"/>
    <property type="match status" value="1"/>
</dbReference>
<evidence type="ECO:0000313" key="3">
    <source>
        <dbReference type="EMBL" id="GJH30982.1"/>
    </source>
</evidence>
<dbReference type="InterPro" id="IPR011761">
    <property type="entry name" value="ATP-grasp"/>
</dbReference>
<dbReference type="Proteomes" id="UP001055111">
    <property type="component" value="Unassembled WGS sequence"/>
</dbReference>
<dbReference type="PROSITE" id="PS50975">
    <property type="entry name" value="ATP_GRASP"/>
    <property type="match status" value="1"/>
</dbReference>
<keyword evidence="1" id="KW-0547">Nucleotide-binding</keyword>
<dbReference type="AlphaFoldDB" id="A0AA37IKL5"/>
<reference evidence="3" key="1">
    <citation type="submission" date="2022-09" db="EMBL/GenBank/DDBJ databases">
        <title>Isolation and characterization of 3-chlorobenzoate degrading bacteria from soils in Shizuoka.</title>
        <authorList>
            <person name="Ifat A."/>
            <person name="Ogawa N."/>
            <person name="Kimbara K."/>
            <person name="Moriuchi R."/>
            <person name="Dohra H."/>
            <person name="Shintani M."/>
        </authorList>
    </citation>
    <scope>NUCLEOTIDE SEQUENCE</scope>
    <source>
        <strain evidence="3">19CS4-2</strain>
    </source>
</reference>
<evidence type="ECO:0000259" key="2">
    <source>
        <dbReference type="PROSITE" id="PS50975"/>
    </source>
</evidence>
<evidence type="ECO:0000256" key="1">
    <source>
        <dbReference type="PROSITE-ProRule" id="PRU00409"/>
    </source>
</evidence>
<dbReference type="GO" id="GO:0005524">
    <property type="term" value="F:ATP binding"/>
    <property type="evidence" value="ECO:0007669"/>
    <property type="project" value="UniProtKB-UniRule"/>
</dbReference>
<dbReference type="Pfam" id="PF18604">
    <property type="entry name" value="PreAtp-grasp"/>
    <property type="match status" value="1"/>
</dbReference>
<comment type="caution">
    <text evidence="3">The sequence shown here is derived from an EMBL/GenBank/DDBJ whole genome shotgun (WGS) entry which is preliminary data.</text>
</comment>
<dbReference type="RefSeq" id="WP_238218484.1">
    <property type="nucleotide sequence ID" value="NZ_BPUS01000055.1"/>
</dbReference>
<dbReference type="GO" id="GO:0046872">
    <property type="term" value="F:metal ion binding"/>
    <property type="evidence" value="ECO:0007669"/>
    <property type="project" value="InterPro"/>
</dbReference>
<gene>
    <name evidence="3" type="ORF">CBA19CS42_40720</name>
</gene>
<dbReference type="InterPro" id="IPR041356">
    <property type="entry name" value="PGM1_C"/>
</dbReference>
<keyword evidence="1" id="KW-0067">ATP-binding</keyword>